<comment type="pathway">
    <text evidence="1">Carotenoid biosynthesis; phytoene biosynthesis.</text>
</comment>
<evidence type="ECO:0000256" key="4">
    <source>
        <dbReference type="ARBA" id="ARBA00022746"/>
    </source>
</evidence>
<dbReference type="SFLD" id="SFLDS00005">
    <property type="entry name" value="Isoprenoid_Synthase_Type_I"/>
    <property type="match status" value="1"/>
</dbReference>
<reference evidence="6 7" key="1">
    <citation type="submission" date="2017-10" db="EMBL/GenBank/DDBJ databases">
        <title>Genome sequence of Caulobacter mirabilis FWC38.</title>
        <authorList>
            <person name="Fiebig A."/>
            <person name="Crosson S."/>
        </authorList>
    </citation>
    <scope>NUCLEOTIDE SEQUENCE [LARGE SCALE GENOMIC DNA]</scope>
    <source>
        <strain evidence="6 7">FWC 38</strain>
    </source>
</reference>
<comment type="cofactor">
    <cofactor evidence="5">
        <name>ATP</name>
        <dbReference type="ChEBI" id="CHEBI:30616"/>
    </cofactor>
</comment>
<evidence type="ECO:0000313" key="6">
    <source>
        <dbReference type="EMBL" id="ATQ42383.1"/>
    </source>
</evidence>
<evidence type="ECO:0000256" key="5">
    <source>
        <dbReference type="ARBA" id="ARBA00053028"/>
    </source>
</evidence>
<dbReference type="FunFam" id="1.10.600.10:FF:000020">
    <property type="entry name" value="Phytoene synthase"/>
    <property type="match status" value="1"/>
</dbReference>
<organism evidence="6 7">
    <name type="scientific">Caulobacter mirabilis</name>
    <dbReference type="NCBI Taxonomy" id="69666"/>
    <lineage>
        <taxon>Bacteria</taxon>
        <taxon>Pseudomonadati</taxon>
        <taxon>Pseudomonadota</taxon>
        <taxon>Alphaproteobacteria</taxon>
        <taxon>Caulobacterales</taxon>
        <taxon>Caulobacteraceae</taxon>
        <taxon>Caulobacter</taxon>
    </lineage>
</organism>
<dbReference type="InterPro" id="IPR033904">
    <property type="entry name" value="Trans_IPPS_HH"/>
</dbReference>
<evidence type="ECO:0000313" key="7">
    <source>
        <dbReference type="Proteomes" id="UP000228945"/>
    </source>
</evidence>
<dbReference type="GO" id="GO:0051996">
    <property type="term" value="F:squalene synthase [NAD(P)H] activity"/>
    <property type="evidence" value="ECO:0007669"/>
    <property type="project" value="InterPro"/>
</dbReference>
<keyword evidence="7" id="KW-1185">Reference proteome</keyword>
<dbReference type="InterPro" id="IPR002060">
    <property type="entry name" value="Squ/phyt_synthse"/>
</dbReference>
<dbReference type="PROSITE" id="PS01045">
    <property type="entry name" value="SQUALEN_PHYTOEN_SYN_2"/>
    <property type="match status" value="1"/>
</dbReference>
<protein>
    <submittedName>
        <fullName evidence="6">Phytoene synthase</fullName>
    </submittedName>
</protein>
<dbReference type="SFLD" id="SFLDG01018">
    <property type="entry name" value="Squalene/Phytoene_Synthase_Lik"/>
    <property type="match status" value="1"/>
</dbReference>
<dbReference type="InterPro" id="IPR019845">
    <property type="entry name" value="Squalene/phytoene_synthase_CS"/>
</dbReference>
<dbReference type="Gene3D" id="1.10.600.10">
    <property type="entry name" value="Farnesyl Diphosphate Synthase"/>
    <property type="match status" value="1"/>
</dbReference>
<dbReference type="SUPFAM" id="SSF48576">
    <property type="entry name" value="Terpenoid synthases"/>
    <property type="match status" value="1"/>
</dbReference>
<evidence type="ECO:0000256" key="3">
    <source>
        <dbReference type="ARBA" id="ARBA00022679"/>
    </source>
</evidence>
<dbReference type="EMBL" id="CP024201">
    <property type="protein sequence ID" value="ATQ42383.1"/>
    <property type="molecule type" value="Genomic_DNA"/>
</dbReference>
<dbReference type="GO" id="GO:0016117">
    <property type="term" value="P:carotenoid biosynthetic process"/>
    <property type="evidence" value="ECO:0007669"/>
    <property type="project" value="UniProtKB-KW"/>
</dbReference>
<dbReference type="RefSeq" id="WP_099621640.1">
    <property type="nucleotide sequence ID" value="NZ_CP024201.1"/>
</dbReference>
<dbReference type="GO" id="GO:0004311">
    <property type="term" value="F:geranylgeranyl diphosphate synthase activity"/>
    <property type="evidence" value="ECO:0007669"/>
    <property type="project" value="InterPro"/>
</dbReference>
<evidence type="ECO:0000256" key="2">
    <source>
        <dbReference type="ARBA" id="ARBA00006251"/>
    </source>
</evidence>
<dbReference type="Pfam" id="PF00494">
    <property type="entry name" value="SQS_PSY"/>
    <property type="match status" value="1"/>
</dbReference>
<name>A0A2D2AWL2_9CAUL</name>
<comment type="similarity">
    <text evidence="2">Belongs to the phytoene/squalene synthase family.</text>
</comment>
<dbReference type="KEGG" id="cmb:CSW64_08135"/>
<evidence type="ECO:0000256" key="1">
    <source>
        <dbReference type="ARBA" id="ARBA00004684"/>
    </source>
</evidence>
<accession>A0A2D2AWL2</accession>
<dbReference type="InterPro" id="IPR044843">
    <property type="entry name" value="Trans_IPPS_bact-type"/>
</dbReference>
<keyword evidence="4" id="KW-0125">Carotenoid biosynthesis</keyword>
<dbReference type="InterPro" id="IPR008949">
    <property type="entry name" value="Isoprenoid_synthase_dom_sf"/>
</dbReference>
<dbReference type="PANTHER" id="PTHR31480">
    <property type="entry name" value="BIFUNCTIONAL LYCOPENE CYCLASE/PHYTOENE SYNTHASE"/>
    <property type="match status" value="1"/>
</dbReference>
<dbReference type="Proteomes" id="UP000228945">
    <property type="component" value="Chromosome"/>
</dbReference>
<keyword evidence="3" id="KW-0808">Transferase</keyword>
<proteinExistence type="inferred from homology"/>
<gene>
    <name evidence="6" type="ORF">CSW64_08135</name>
</gene>
<dbReference type="OrthoDB" id="9807580at2"/>
<dbReference type="PROSITE" id="PS01044">
    <property type="entry name" value="SQUALEN_PHYTOEN_SYN_1"/>
    <property type="match status" value="1"/>
</dbReference>
<dbReference type="CDD" id="cd00683">
    <property type="entry name" value="Trans_IPPS_HH"/>
    <property type="match status" value="1"/>
</dbReference>
<dbReference type="SFLD" id="SFLDG01212">
    <property type="entry name" value="Phytoene_synthase_like"/>
    <property type="match status" value="1"/>
</dbReference>
<dbReference type="AlphaFoldDB" id="A0A2D2AWL2"/>
<sequence length="311" mass="33908">MTDLAATSRETIQKGSQSFAAAAALFDPQTRADAEMLYAWCRHCDDVIDGQTLGHEREVLDPAEVQRRLEGLYAQTRAALRGEPTDDPAFAAFREVAKRRAIPETYAIELIDGFAMDVAGRRYETIEDTLEYCWHVAGVVGAMMAIVMGVRPHDLSTLRRAQDLGLAFQLTNIARDIVEDAQNGRVYLPAGWLAEAGVPEDAVAAPAHRAAVARLAKRLVDAAEPYYASARWGLRSLPFRSAWAVAAAGAVYREIGVKVVARGPAAWDSRTSTGKAAKIALALGAGLTALRGATLDRRREPPERRPLWSRI</sequence>